<keyword evidence="1" id="KW-0472">Membrane</keyword>
<evidence type="ECO:0008006" key="4">
    <source>
        <dbReference type="Google" id="ProtNLM"/>
    </source>
</evidence>
<dbReference type="OrthoDB" id="5184981at2"/>
<feature type="transmembrane region" description="Helical" evidence="1">
    <location>
        <begin position="79"/>
        <end position="98"/>
    </location>
</feature>
<proteinExistence type="predicted"/>
<accession>A0A4R5DEE4</accession>
<protein>
    <recommendedName>
        <fullName evidence="4">Helix-hairpin-helix domain-containing protein</fullName>
    </recommendedName>
</protein>
<reference evidence="2 3" key="1">
    <citation type="submission" date="2019-03" db="EMBL/GenBank/DDBJ databases">
        <title>Draft genome sequences of novel Actinobacteria.</title>
        <authorList>
            <person name="Sahin N."/>
            <person name="Ay H."/>
            <person name="Saygin H."/>
        </authorList>
    </citation>
    <scope>NUCLEOTIDE SEQUENCE [LARGE SCALE GENOMIC DNA]</scope>
    <source>
        <strain evidence="2 3">5K138</strain>
    </source>
</reference>
<keyword evidence="1" id="KW-1133">Transmembrane helix</keyword>
<sequence>MRRQNVTANQSTGSRLARVIVQGLWMLLPVLSLSFLAFVPAVQVWWRARTTGWLITALVLTLCTAGVVTGMALDGDGAGFGALLIGTGLGGLVAAVAGREIVFDYEAHVDPAVRAVLDSRERRRHAREIVAHDVQMAVELGIGRPDLAGEFDDGGMIDVNNVRAADLVRHLGWRQAVADSFVRDRDRRHGYASFTELMAMSGVDVNLLERDAERLVLLPHQDRDRELE</sequence>
<evidence type="ECO:0000256" key="1">
    <source>
        <dbReference type="SAM" id="Phobius"/>
    </source>
</evidence>
<dbReference type="Proteomes" id="UP000294739">
    <property type="component" value="Unassembled WGS sequence"/>
</dbReference>
<feature type="transmembrane region" description="Helical" evidence="1">
    <location>
        <begin position="53"/>
        <end position="73"/>
    </location>
</feature>
<gene>
    <name evidence="2" type="ORF">E1269_08120</name>
</gene>
<organism evidence="2 3">
    <name type="scientific">Jiangella asiatica</name>
    <dbReference type="NCBI Taxonomy" id="2530372"/>
    <lineage>
        <taxon>Bacteria</taxon>
        <taxon>Bacillati</taxon>
        <taxon>Actinomycetota</taxon>
        <taxon>Actinomycetes</taxon>
        <taxon>Jiangellales</taxon>
        <taxon>Jiangellaceae</taxon>
        <taxon>Jiangella</taxon>
    </lineage>
</organism>
<keyword evidence="1" id="KW-0812">Transmembrane</keyword>
<dbReference type="InterPro" id="IPR010994">
    <property type="entry name" value="RuvA_2-like"/>
</dbReference>
<dbReference type="SUPFAM" id="SSF47781">
    <property type="entry name" value="RuvA domain 2-like"/>
    <property type="match status" value="1"/>
</dbReference>
<dbReference type="InParanoid" id="A0A4R5DEE4"/>
<feature type="transmembrane region" description="Helical" evidence="1">
    <location>
        <begin position="24"/>
        <end position="46"/>
    </location>
</feature>
<comment type="caution">
    <text evidence="2">The sequence shown here is derived from an EMBL/GenBank/DDBJ whole genome shotgun (WGS) entry which is preliminary data.</text>
</comment>
<keyword evidence="3" id="KW-1185">Reference proteome</keyword>
<dbReference type="RefSeq" id="WP_131893191.1">
    <property type="nucleotide sequence ID" value="NZ_SMKZ01000008.1"/>
</dbReference>
<dbReference type="EMBL" id="SMKZ01000008">
    <property type="protein sequence ID" value="TDE12236.1"/>
    <property type="molecule type" value="Genomic_DNA"/>
</dbReference>
<dbReference type="AlphaFoldDB" id="A0A4R5DEE4"/>
<name>A0A4R5DEE4_9ACTN</name>
<evidence type="ECO:0000313" key="3">
    <source>
        <dbReference type="Proteomes" id="UP000294739"/>
    </source>
</evidence>
<evidence type="ECO:0000313" key="2">
    <source>
        <dbReference type="EMBL" id="TDE12236.1"/>
    </source>
</evidence>